<gene>
    <name evidence="1" type="ORF">S06H3_51854</name>
</gene>
<feature type="non-terminal residue" evidence="1">
    <location>
        <position position="1"/>
    </location>
</feature>
<reference evidence="1" key="1">
    <citation type="journal article" date="2014" name="Front. Microbiol.">
        <title>High frequency of phylogenetically diverse reductive dehalogenase-homologous genes in deep subseafloor sedimentary metagenomes.</title>
        <authorList>
            <person name="Kawai M."/>
            <person name="Futagami T."/>
            <person name="Toyoda A."/>
            <person name="Takaki Y."/>
            <person name="Nishi S."/>
            <person name="Hori S."/>
            <person name="Arai W."/>
            <person name="Tsubouchi T."/>
            <person name="Morono Y."/>
            <person name="Uchiyama I."/>
            <person name="Ito T."/>
            <person name="Fujiyama A."/>
            <person name="Inagaki F."/>
            <person name="Takami H."/>
        </authorList>
    </citation>
    <scope>NUCLEOTIDE SEQUENCE</scope>
    <source>
        <strain evidence="1">Expedition CK06-06</strain>
    </source>
</reference>
<proteinExistence type="predicted"/>
<comment type="caution">
    <text evidence="1">The sequence shown here is derived from an EMBL/GenBank/DDBJ whole genome shotgun (WGS) entry which is preliminary data.</text>
</comment>
<protein>
    <submittedName>
        <fullName evidence="1">Uncharacterized protein</fullName>
    </submittedName>
</protein>
<dbReference type="AlphaFoldDB" id="X1PKU0"/>
<organism evidence="1">
    <name type="scientific">marine sediment metagenome</name>
    <dbReference type="NCBI Taxonomy" id="412755"/>
    <lineage>
        <taxon>unclassified sequences</taxon>
        <taxon>metagenomes</taxon>
        <taxon>ecological metagenomes</taxon>
    </lineage>
</organism>
<sequence>ELSDEVRDAYRRMAEGAGLTGRDLFTRSYISGIFPYPPPV</sequence>
<name>X1PKU0_9ZZZZ</name>
<accession>X1PKU0</accession>
<dbReference type="EMBL" id="BARV01032938">
    <property type="protein sequence ID" value="GAI39685.1"/>
    <property type="molecule type" value="Genomic_DNA"/>
</dbReference>
<evidence type="ECO:0000313" key="1">
    <source>
        <dbReference type="EMBL" id="GAI39685.1"/>
    </source>
</evidence>